<dbReference type="EMBL" id="AWUW01000039">
    <property type="protein sequence ID" value="ERJ67920.1"/>
    <property type="molecule type" value="Genomic_DNA"/>
</dbReference>
<dbReference type="InterPro" id="IPR037126">
    <property type="entry name" value="PdaC/RsiV-like_sf"/>
</dbReference>
<name>A0A0E2LRT0_PORGN</name>
<sequence length="281" mass="31432">MNLSELQSFTMMKSMRSVLLLLFPLSLITALGCSNNKAAESKSVSFDSAYLERYIPLRADIDTPSLHVVISYVYPSGDDMLTEIFNGLLFGDSLMDSSSPENAMEGYAQMLGEDYRSNNAEANLQGLPSDLLDYIYKQENTIAYCDTGLISTRINTYTYEGGAHPENTVRFANILRTTGKVLEERDIFKIDYAERLSALIIGQLVHDFGKTTPAELDAIGFFNAEEIQPNGNFMIDDKGLTYCFNEYQIAAYARGAVYVRLGYDVLAPLLRDDSPLKRYLP</sequence>
<dbReference type="Gene3D" id="3.90.640.20">
    <property type="entry name" value="Heat-shock cognate protein, ATPase"/>
    <property type="match status" value="1"/>
</dbReference>
<dbReference type="Pfam" id="PF11738">
    <property type="entry name" value="DUF3298"/>
    <property type="match status" value="1"/>
</dbReference>
<proteinExistence type="predicted"/>
<dbReference type="HOGENOM" id="CLU_083883_0_0_10"/>
<dbReference type="InterPro" id="IPR021729">
    <property type="entry name" value="DUF3298"/>
</dbReference>
<dbReference type="Gene3D" id="3.30.565.40">
    <property type="entry name" value="Fervidobacterium nodosum Rt17-B1 like"/>
    <property type="match status" value="1"/>
</dbReference>
<dbReference type="Proteomes" id="UP000016630">
    <property type="component" value="Unassembled WGS sequence"/>
</dbReference>
<protein>
    <recommendedName>
        <fullName evidence="1">DUF3298 domain-containing protein</fullName>
    </recommendedName>
</protein>
<gene>
    <name evidence="2" type="ORF">HMPREF1555_00669</name>
</gene>
<dbReference type="PATRIC" id="fig|1227271.3.peg.592"/>
<organism evidence="2 3">
    <name type="scientific">Porphyromonas gingivalis F0570</name>
    <dbReference type="NCBI Taxonomy" id="1227271"/>
    <lineage>
        <taxon>Bacteria</taxon>
        <taxon>Pseudomonadati</taxon>
        <taxon>Bacteroidota</taxon>
        <taxon>Bacteroidia</taxon>
        <taxon>Bacteroidales</taxon>
        <taxon>Porphyromonadaceae</taxon>
        <taxon>Porphyromonas</taxon>
    </lineage>
</organism>
<evidence type="ECO:0000313" key="2">
    <source>
        <dbReference type="EMBL" id="ERJ67920.1"/>
    </source>
</evidence>
<feature type="domain" description="DUF3298" evidence="1">
    <location>
        <begin position="186"/>
        <end position="263"/>
    </location>
</feature>
<comment type="caution">
    <text evidence="2">The sequence shown here is derived from an EMBL/GenBank/DDBJ whole genome shotgun (WGS) entry which is preliminary data.</text>
</comment>
<evidence type="ECO:0000259" key="1">
    <source>
        <dbReference type="Pfam" id="PF11738"/>
    </source>
</evidence>
<reference evidence="2 3" key="1">
    <citation type="submission" date="2013-06" db="EMBL/GenBank/DDBJ databases">
        <authorList>
            <person name="Weinstock G."/>
            <person name="Sodergren E."/>
            <person name="Lobos E.A."/>
            <person name="Fulton L."/>
            <person name="Fulton R."/>
            <person name="Courtney L."/>
            <person name="Fronick C."/>
            <person name="O'Laughlin M."/>
            <person name="Godfrey J."/>
            <person name="Wilson R.M."/>
            <person name="Miner T."/>
            <person name="Farmer C."/>
            <person name="Delehaunty K."/>
            <person name="Cordes M."/>
            <person name="Minx P."/>
            <person name="Tomlinson C."/>
            <person name="Chen J."/>
            <person name="Wollam A."/>
            <person name="Pepin K.H."/>
            <person name="Bhonagiri V."/>
            <person name="Zhang X."/>
            <person name="Warren W."/>
            <person name="Mitreva M."/>
            <person name="Mardis E.R."/>
            <person name="Wilson R.K."/>
        </authorList>
    </citation>
    <scope>NUCLEOTIDE SEQUENCE [LARGE SCALE GENOMIC DNA]</scope>
    <source>
        <strain evidence="2 3">F0570</strain>
    </source>
</reference>
<accession>A0A0E2LRT0</accession>
<dbReference type="AlphaFoldDB" id="A0A0E2LRT0"/>
<evidence type="ECO:0000313" key="3">
    <source>
        <dbReference type="Proteomes" id="UP000016630"/>
    </source>
</evidence>